<proteinExistence type="predicted"/>
<dbReference type="EMBL" id="JAPDNS010000001">
    <property type="protein sequence ID" value="MCW3483161.1"/>
    <property type="molecule type" value="Genomic_DNA"/>
</dbReference>
<dbReference type="Proteomes" id="UP001207742">
    <property type="component" value="Unassembled WGS sequence"/>
</dbReference>
<gene>
    <name evidence="1" type="ORF">OL497_04615</name>
</gene>
<reference evidence="1 2" key="1">
    <citation type="submission" date="2022-10" db="EMBL/GenBank/DDBJ databases">
        <title>Chitinophaga nivalis PC15 sp. nov., isolated from Pyeongchang county, South Korea.</title>
        <authorList>
            <person name="Trinh H.N."/>
        </authorList>
    </citation>
    <scope>NUCLEOTIDE SEQUENCE [LARGE SCALE GENOMIC DNA]</scope>
    <source>
        <strain evidence="1 2">PC14</strain>
    </source>
</reference>
<evidence type="ECO:0000313" key="1">
    <source>
        <dbReference type="EMBL" id="MCW3483161.1"/>
    </source>
</evidence>
<keyword evidence="2" id="KW-1185">Reference proteome</keyword>
<name>A0ABT3IGT7_9BACT</name>
<protein>
    <submittedName>
        <fullName evidence="1">Uncharacterized protein</fullName>
    </submittedName>
</protein>
<dbReference type="RefSeq" id="WP_264728209.1">
    <property type="nucleotide sequence ID" value="NZ_JAPDNS010000001.1"/>
</dbReference>
<accession>A0ABT3IGT7</accession>
<evidence type="ECO:0000313" key="2">
    <source>
        <dbReference type="Proteomes" id="UP001207742"/>
    </source>
</evidence>
<comment type="caution">
    <text evidence="1">The sequence shown here is derived from an EMBL/GenBank/DDBJ whole genome shotgun (WGS) entry which is preliminary data.</text>
</comment>
<organism evidence="1 2">
    <name type="scientific">Chitinophaga nivalis</name>
    <dbReference type="NCBI Taxonomy" id="2991709"/>
    <lineage>
        <taxon>Bacteria</taxon>
        <taxon>Pseudomonadati</taxon>
        <taxon>Bacteroidota</taxon>
        <taxon>Chitinophagia</taxon>
        <taxon>Chitinophagales</taxon>
        <taxon>Chitinophagaceae</taxon>
        <taxon>Chitinophaga</taxon>
    </lineage>
</organism>
<sequence>MKTKLEHRMAKKVELVQKGDHFISGGVNKRSLFSDHKKGISSSAKRLQKEIVYKYGS</sequence>